<evidence type="ECO:0000256" key="2">
    <source>
        <dbReference type="ARBA" id="ARBA00022448"/>
    </source>
</evidence>
<evidence type="ECO:0008006" key="11">
    <source>
        <dbReference type="Google" id="ProtNLM"/>
    </source>
</evidence>
<protein>
    <recommendedName>
        <fullName evidence="11">Major facilitator superfamily (MFS) profile domain-containing protein</fullName>
    </recommendedName>
</protein>
<dbReference type="InterPro" id="IPR011701">
    <property type="entry name" value="MFS"/>
</dbReference>
<evidence type="ECO:0000256" key="4">
    <source>
        <dbReference type="ARBA" id="ARBA00022989"/>
    </source>
</evidence>
<feature type="compositionally biased region" description="Acidic residues" evidence="7">
    <location>
        <begin position="218"/>
        <end position="227"/>
    </location>
</feature>
<dbReference type="AlphaFoldDB" id="A0A813JZB8"/>
<feature type="transmembrane region" description="Helical" evidence="8">
    <location>
        <begin position="115"/>
        <end position="137"/>
    </location>
</feature>
<name>A0A813JZB8_POLGL</name>
<dbReference type="PANTHER" id="PTHR23505:SF79">
    <property type="entry name" value="PROTEIN SPINSTER"/>
    <property type="match status" value="1"/>
</dbReference>
<dbReference type="GO" id="GO:0022857">
    <property type="term" value="F:transmembrane transporter activity"/>
    <property type="evidence" value="ECO:0007669"/>
    <property type="project" value="InterPro"/>
</dbReference>
<evidence type="ECO:0000313" key="9">
    <source>
        <dbReference type="EMBL" id="CAE8690161.1"/>
    </source>
</evidence>
<dbReference type="InterPro" id="IPR044770">
    <property type="entry name" value="MFS_spinster-like"/>
</dbReference>
<feature type="region of interest" description="Disordered" evidence="7">
    <location>
        <begin position="175"/>
        <end position="227"/>
    </location>
</feature>
<proteinExistence type="inferred from homology"/>
<feature type="non-terminal residue" evidence="9">
    <location>
        <position position="263"/>
    </location>
</feature>
<feature type="transmembrane region" description="Helical" evidence="8">
    <location>
        <begin position="143"/>
        <end position="164"/>
    </location>
</feature>
<feature type="non-terminal residue" evidence="9">
    <location>
        <position position="1"/>
    </location>
</feature>
<sequence>ALMSYDGGATQMSTQSLLADGWSSSELGLLGAMDKFGQVATAFLWSHLLMRCDNKALLVIGLITKASSCLGFGLLKRKWLMLAAKLGMGVSEALIGVWATVWVQGHAPRDSQARWLGFMGISAGAGNGAGSAIAGLYSKRLGYAFAFELQAGLLYLLVVVMLFCPGRFFELRTDGEDRQRSPGKESDYSNQEHSGRSNGSGRLRDGKPSTGMAREESSLLEDSCDTDNEQESVTRSLLTVLQSRLWLFTALGISLDCFVSSGT</sequence>
<keyword evidence="2" id="KW-0813">Transport</keyword>
<feature type="transmembrane region" description="Helical" evidence="8">
    <location>
        <begin position="81"/>
        <end position="103"/>
    </location>
</feature>
<dbReference type="Pfam" id="PF07690">
    <property type="entry name" value="MFS_1"/>
    <property type="match status" value="1"/>
</dbReference>
<organism evidence="9 10">
    <name type="scientific">Polarella glacialis</name>
    <name type="common">Dinoflagellate</name>
    <dbReference type="NCBI Taxonomy" id="89957"/>
    <lineage>
        <taxon>Eukaryota</taxon>
        <taxon>Sar</taxon>
        <taxon>Alveolata</taxon>
        <taxon>Dinophyceae</taxon>
        <taxon>Suessiales</taxon>
        <taxon>Suessiaceae</taxon>
        <taxon>Polarella</taxon>
    </lineage>
</organism>
<feature type="compositionally biased region" description="Basic and acidic residues" evidence="7">
    <location>
        <begin position="175"/>
        <end position="187"/>
    </location>
</feature>
<keyword evidence="5 8" id="KW-0472">Membrane</keyword>
<gene>
    <name evidence="9" type="ORF">PGLA2088_LOCUS26824</name>
</gene>
<evidence type="ECO:0000256" key="5">
    <source>
        <dbReference type="ARBA" id="ARBA00023136"/>
    </source>
</evidence>
<evidence type="ECO:0000256" key="1">
    <source>
        <dbReference type="ARBA" id="ARBA00004141"/>
    </source>
</evidence>
<evidence type="ECO:0000256" key="3">
    <source>
        <dbReference type="ARBA" id="ARBA00022692"/>
    </source>
</evidence>
<dbReference type="PANTHER" id="PTHR23505">
    <property type="entry name" value="SPINSTER"/>
    <property type="match status" value="1"/>
</dbReference>
<evidence type="ECO:0000256" key="8">
    <source>
        <dbReference type="SAM" id="Phobius"/>
    </source>
</evidence>
<dbReference type="Gene3D" id="1.20.1250.20">
    <property type="entry name" value="MFS general substrate transporter like domains"/>
    <property type="match status" value="1"/>
</dbReference>
<dbReference type="Proteomes" id="UP000626109">
    <property type="component" value="Unassembled WGS sequence"/>
</dbReference>
<keyword evidence="3 8" id="KW-0812">Transmembrane</keyword>
<reference evidence="9" key="1">
    <citation type="submission" date="2021-02" db="EMBL/GenBank/DDBJ databases">
        <authorList>
            <person name="Dougan E. K."/>
            <person name="Rhodes N."/>
            <person name="Thang M."/>
            <person name="Chan C."/>
        </authorList>
    </citation>
    <scope>NUCLEOTIDE SEQUENCE</scope>
</reference>
<comment type="subcellular location">
    <subcellularLocation>
        <location evidence="1">Membrane</location>
        <topology evidence="1">Multi-pass membrane protein</topology>
    </subcellularLocation>
</comment>
<feature type="transmembrane region" description="Helical" evidence="8">
    <location>
        <begin position="56"/>
        <end position="75"/>
    </location>
</feature>
<dbReference type="InterPro" id="IPR036259">
    <property type="entry name" value="MFS_trans_sf"/>
</dbReference>
<feature type="compositionally biased region" description="Polar residues" evidence="7">
    <location>
        <begin position="188"/>
        <end position="200"/>
    </location>
</feature>
<evidence type="ECO:0000313" key="10">
    <source>
        <dbReference type="Proteomes" id="UP000626109"/>
    </source>
</evidence>
<dbReference type="SUPFAM" id="SSF103473">
    <property type="entry name" value="MFS general substrate transporter"/>
    <property type="match status" value="1"/>
</dbReference>
<comment type="similarity">
    <text evidence="6">Belongs to the major facilitator superfamily. Spinster (TC 2.A.1.49) family.</text>
</comment>
<comment type="caution">
    <text evidence="9">The sequence shown here is derived from an EMBL/GenBank/DDBJ whole genome shotgun (WGS) entry which is preliminary data.</text>
</comment>
<feature type="compositionally biased region" description="Basic and acidic residues" evidence="7">
    <location>
        <begin position="202"/>
        <end position="217"/>
    </location>
</feature>
<keyword evidence="4 8" id="KW-1133">Transmembrane helix</keyword>
<dbReference type="GO" id="GO:0016020">
    <property type="term" value="C:membrane"/>
    <property type="evidence" value="ECO:0007669"/>
    <property type="project" value="UniProtKB-SubCell"/>
</dbReference>
<evidence type="ECO:0000256" key="6">
    <source>
        <dbReference type="ARBA" id="ARBA00024338"/>
    </source>
</evidence>
<dbReference type="EMBL" id="CAJNNW010027207">
    <property type="protein sequence ID" value="CAE8690161.1"/>
    <property type="molecule type" value="Genomic_DNA"/>
</dbReference>
<evidence type="ECO:0000256" key="7">
    <source>
        <dbReference type="SAM" id="MobiDB-lite"/>
    </source>
</evidence>
<accession>A0A813JZB8</accession>